<dbReference type="InterPro" id="IPR038501">
    <property type="entry name" value="Spore_GerAC_C_sf"/>
</dbReference>
<evidence type="ECO:0000256" key="2">
    <source>
        <dbReference type="ARBA" id="ARBA00007886"/>
    </source>
</evidence>
<feature type="domain" description="Spore germination GerAC-like C-terminal" evidence="9">
    <location>
        <begin position="201"/>
        <end position="356"/>
    </location>
</feature>
<evidence type="ECO:0000256" key="1">
    <source>
        <dbReference type="ARBA" id="ARBA00004635"/>
    </source>
</evidence>
<evidence type="ECO:0000256" key="7">
    <source>
        <dbReference type="ARBA" id="ARBA00023288"/>
    </source>
</evidence>
<dbReference type="PANTHER" id="PTHR35789">
    <property type="entry name" value="SPORE GERMINATION PROTEIN B3"/>
    <property type="match status" value="1"/>
</dbReference>
<keyword evidence="7" id="KW-0449">Lipoprotein</keyword>
<accession>A0A317L064</accession>
<dbReference type="NCBIfam" id="TIGR02887">
    <property type="entry name" value="spore_ger_x_C"/>
    <property type="match status" value="1"/>
</dbReference>
<gene>
    <name evidence="11" type="ORF">DLJ74_04220</name>
</gene>
<dbReference type="InterPro" id="IPR057336">
    <property type="entry name" value="GerAC_N"/>
</dbReference>
<dbReference type="AlphaFoldDB" id="A0A317L064"/>
<evidence type="ECO:0000256" key="4">
    <source>
        <dbReference type="ARBA" id="ARBA00022729"/>
    </source>
</evidence>
<dbReference type="InterPro" id="IPR046953">
    <property type="entry name" value="Spore_GerAC-like_C"/>
</dbReference>
<evidence type="ECO:0000256" key="3">
    <source>
        <dbReference type="ARBA" id="ARBA00022544"/>
    </source>
</evidence>
<dbReference type="GO" id="GO:0016020">
    <property type="term" value="C:membrane"/>
    <property type="evidence" value="ECO:0007669"/>
    <property type="project" value="UniProtKB-SubCell"/>
</dbReference>
<dbReference type="EMBL" id="QGTD01000005">
    <property type="protein sequence ID" value="PWU69201.1"/>
    <property type="molecule type" value="Genomic_DNA"/>
</dbReference>
<dbReference type="Pfam" id="PF25198">
    <property type="entry name" value="Spore_GerAC_N"/>
    <property type="match status" value="1"/>
</dbReference>
<reference evidence="11 12" key="1">
    <citation type="submission" date="2018-05" db="EMBL/GenBank/DDBJ databases">
        <title>Genomic analysis of Gracilibacillus dipsosauri DD1 reveals novel features of a salt-tolerant amylase.</title>
        <authorList>
            <person name="Deutch C.E."/>
            <person name="Yang S."/>
        </authorList>
    </citation>
    <scope>NUCLEOTIDE SEQUENCE [LARGE SCALE GENOMIC DNA]</scope>
    <source>
        <strain evidence="11 12">DD1</strain>
    </source>
</reference>
<keyword evidence="6" id="KW-0564">Palmitate</keyword>
<dbReference type="RefSeq" id="WP_109983492.1">
    <property type="nucleotide sequence ID" value="NZ_QGTD01000005.1"/>
</dbReference>
<evidence type="ECO:0000313" key="11">
    <source>
        <dbReference type="EMBL" id="PWU69201.1"/>
    </source>
</evidence>
<sequence length="360" mass="41325">MRLFKKSSIIFCSLLLLTACVKTKVIDDVEIIMLYGFDWEASTKEYIGTGVSPLYGYSEQADTRENAAYTSQSSSIQGITSQIQHKAPFQVETGKLTSVLFGEEVAQIGISDILQGINEMPDIGRMLHPLIVEGRAENLLSEQYQLEQTLPRYIKSLIDSNIKRNLPKMTLHDLNYRYYGEGMDPFMPIIADRETIVDIVGLGFFNHDKLVYKTGTDSFFAFKALYEDSNDATYQFEWKKKNKSLSVISIQSNQKKKWVSKNKLEITVKIEGYIAEAESLGLDKPQNKRKLEKQIGEKLEEECSELIKKFQELDIDPLMIGASAKSTFRDWNKKEWEETYPTIDIQPKIYFHIKQTNLTK</sequence>
<evidence type="ECO:0000313" key="12">
    <source>
        <dbReference type="Proteomes" id="UP000245624"/>
    </source>
</evidence>
<comment type="similarity">
    <text evidence="2">Belongs to the GerABKC lipoprotein family.</text>
</comment>
<keyword evidence="12" id="KW-1185">Reference proteome</keyword>
<dbReference type="GO" id="GO:0009847">
    <property type="term" value="P:spore germination"/>
    <property type="evidence" value="ECO:0007669"/>
    <property type="project" value="InterPro"/>
</dbReference>
<dbReference type="Pfam" id="PF05504">
    <property type="entry name" value="Spore_GerAC"/>
    <property type="match status" value="1"/>
</dbReference>
<comment type="subcellular location">
    <subcellularLocation>
        <location evidence="1">Membrane</location>
        <topology evidence="1">Lipid-anchor</topology>
    </subcellularLocation>
</comment>
<evidence type="ECO:0000256" key="5">
    <source>
        <dbReference type="ARBA" id="ARBA00023136"/>
    </source>
</evidence>
<dbReference type="OrthoDB" id="2592518at2"/>
<dbReference type="PROSITE" id="PS51257">
    <property type="entry name" value="PROKAR_LIPOPROTEIN"/>
    <property type="match status" value="1"/>
</dbReference>
<dbReference type="InterPro" id="IPR008844">
    <property type="entry name" value="Spore_GerAC-like"/>
</dbReference>
<keyword evidence="4 8" id="KW-0732">Signal</keyword>
<dbReference type="Proteomes" id="UP000245624">
    <property type="component" value="Unassembled WGS sequence"/>
</dbReference>
<keyword evidence="5" id="KW-0472">Membrane</keyword>
<feature type="signal peptide" evidence="8">
    <location>
        <begin position="1"/>
        <end position="21"/>
    </location>
</feature>
<dbReference type="Gene3D" id="3.30.300.210">
    <property type="entry name" value="Nutrient germinant receptor protein C, domain 3"/>
    <property type="match status" value="1"/>
</dbReference>
<dbReference type="PANTHER" id="PTHR35789:SF1">
    <property type="entry name" value="SPORE GERMINATION PROTEIN B3"/>
    <property type="match status" value="1"/>
</dbReference>
<comment type="caution">
    <text evidence="11">The sequence shown here is derived from an EMBL/GenBank/DDBJ whole genome shotgun (WGS) entry which is preliminary data.</text>
</comment>
<feature type="domain" description="Spore germination protein N-terminal" evidence="10">
    <location>
        <begin position="24"/>
        <end position="190"/>
    </location>
</feature>
<organism evidence="11 12">
    <name type="scientific">Gracilibacillus dipsosauri</name>
    <dbReference type="NCBI Taxonomy" id="178340"/>
    <lineage>
        <taxon>Bacteria</taxon>
        <taxon>Bacillati</taxon>
        <taxon>Bacillota</taxon>
        <taxon>Bacilli</taxon>
        <taxon>Bacillales</taxon>
        <taxon>Bacillaceae</taxon>
        <taxon>Gracilibacillus</taxon>
    </lineage>
</organism>
<evidence type="ECO:0000259" key="9">
    <source>
        <dbReference type="Pfam" id="PF05504"/>
    </source>
</evidence>
<evidence type="ECO:0000256" key="6">
    <source>
        <dbReference type="ARBA" id="ARBA00023139"/>
    </source>
</evidence>
<keyword evidence="3" id="KW-0309">Germination</keyword>
<protein>
    <submittedName>
        <fullName evidence="11">Ger(X)C family spore germination protein</fullName>
    </submittedName>
</protein>
<proteinExistence type="inferred from homology"/>
<evidence type="ECO:0000256" key="8">
    <source>
        <dbReference type="SAM" id="SignalP"/>
    </source>
</evidence>
<name>A0A317L064_9BACI</name>
<feature type="chain" id="PRO_5016303842" evidence="8">
    <location>
        <begin position="22"/>
        <end position="360"/>
    </location>
</feature>
<evidence type="ECO:0000259" key="10">
    <source>
        <dbReference type="Pfam" id="PF25198"/>
    </source>
</evidence>